<dbReference type="Pfam" id="PF12860">
    <property type="entry name" value="PAS_7"/>
    <property type="match status" value="1"/>
</dbReference>
<dbReference type="SUPFAM" id="SSF55073">
    <property type="entry name" value="Nucleotide cyclase"/>
    <property type="match status" value="1"/>
</dbReference>
<dbReference type="InterPro" id="IPR043128">
    <property type="entry name" value="Rev_trsase/Diguanyl_cyclase"/>
</dbReference>
<dbReference type="InterPro" id="IPR035919">
    <property type="entry name" value="EAL_sf"/>
</dbReference>
<dbReference type="Pfam" id="PF00563">
    <property type="entry name" value="EAL"/>
    <property type="match status" value="1"/>
</dbReference>
<dbReference type="Gene3D" id="3.30.450.20">
    <property type="entry name" value="PAS domain"/>
    <property type="match status" value="1"/>
</dbReference>
<keyword evidence="1" id="KW-0812">Transmembrane</keyword>
<evidence type="ECO:0000259" key="2">
    <source>
        <dbReference type="PROSITE" id="PS50883"/>
    </source>
</evidence>
<sequence>MEWLLLGEGDKKLSLPIYRQLLSRLYQTPRTVMVGSGCCIASLGGLAAFRTGDFWIGALTLLALLFVVMGLFRRSPVFEELSFEEALQFETLYWISALGSSSAVGALSARALIVSNTPVVHILVLALAMATMAIAQRNYCRPRLVAMQLASVALPGAFALVSHGGVEYGVLGVGAIVLSLMIGRTAFALCSNAQRSVIKDQELSEQNKRFDAALNNMAQGLCMFNADGQLLVCNQKYLSIYGFSAEIVRPGIGLIDLLQHSIDIGNHVGVKVEELHDGFLEKINSEDVSTIWNELEDGRTIALSHERMASGGWVTTHEDITERRQAEAKIAYMARYDVLTDLPNRVSFHERLTEALIRIPVHKQVAVLCLDLDRFKSVNDTLGHPVGDALLQQVAERLKASVRENDWVSRIGGDEFAVIQAPASQPESAVTLAERIVSDLGRPFYVGTHQISIGASIGISVAPVDSLEPNQLLKNADLALYQAKAEGRGNHRFFVPEMDRRMQSRRSLELDLRRAVVDGEFEMYYQPLVDTSDGQISGFEALLRWNHPSEGLILPDQFIPSAEDIGLIVPIGEWVLRQACSLAATWPTHIGVSVNLSPAQFRTGDLVRTVTTALAVSGIEPSRLHLEITEGVLLEHTDETLKILHSLRNLGVRIAMDDFGTGYSSLSYLRSFPFDKIKIDQSFVQDLFSGSEALSIIRAVTDLGRNLGMTTTAEGVETAAQLEQIQKEGCSEVQGYYVGRPMCAVSATRLLTEALPRDGVEAA</sequence>
<feature type="transmembrane region" description="Helical" evidence="1">
    <location>
        <begin position="119"/>
        <end position="135"/>
    </location>
</feature>
<name>A0ABY4UDF1_9SPHN</name>
<evidence type="ECO:0000313" key="5">
    <source>
        <dbReference type="Proteomes" id="UP001056619"/>
    </source>
</evidence>
<feature type="domain" description="GGDEF" evidence="3">
    <location>
        <begin position="363"/>
        <end position="496"/>
    </location>
</feature>
<dbReference type="Gene3D" id="3.20.20.450">
    <property type="entry name" value="EAL domain"/>
    <property type="match status" value="1"/>
</dbReference>
<dbReference type="SUPFAM" id="SSF55785">
    <property type="entry name" value="PYP-like sensor domain (PAS domain)"/>
    <property type="match status" value="2"/>
</dbReference>
<feature type="transmembrane region" description="Helical" evidence="1">
    <location>
        <begin position="92"/>
        <end position="113"/>
    </location>
</feature>
<evidence type="ECO:0000313" key="4">
    <source>
        <dbReference type="EMBL" id="USA62420.1"/>
    </source>
</evidence>
<dbReference type="NCBIfam" id="TIGR00229">
    <property type="entry name" value="sensory_box"/>
    <property type="match status" value="1"/>
</dbReference>
<dbReference type="InterPro" id="IPR001633">
    <property type="entry name" value="EAL_dom"/>
</dbReference>
<accession>A0ABY4UDF1</accession>
<dbReference type="SMART" id="SM00052">
    <property type="entry name" value="EAL"/>
    <property type="match status" value="1"/>
</dbReference>
<feature type="domain" description="EAL" evidence="2">
    <location>
        <begin position="505"/>
        <end position="755"/>
    </location>
</feature>
<keyword evidence="1" id="KW-1133">Transmembrane helix</keyword>
<dbReference type="SMART" id="SM00267">
    <property type="entry name" value="GGDEF"/>
    <property type="match status" value="1"/>
</dbReference>
<dbReference type="PROSITE" id="PS50883">
    <property type="entry name" value="EAL"/>
    <property type="match status" value="1"/>
</dbReference>
<dbReference type="PANTHER" id="PTHR44757">
    <property type="entry name" value="DIGUANYLATE CYCLASE DGCP"/>
    <property type="match status" value="1"/>
</dbReference>
<keyword evidence="1" id="KW-0472">Membrane</keyword>
<dbReference type="EMBL" id="CP098494">
    <property type="protein sequence ID" value="USA62420.1"/>
    <property type="molecule type" value="Genomic_DNA"/>
</dbReference>
<feature type="transmembrane region" description="Helical" evidence="1">
    <location>
        <begin position="54"/>
        <end position="72"/>
    </location>
</feature>
<protein>
    <submittedName>
        <fullName evidence="4">EAL domain-containing protein</fullName>
    </submittedName>
</protein>
<dbReference type="Proteomes" id="UP001056619">
    <property type="component" value="Chromosome"/>
</dbReference>
<dbReference type="Gene3D" id="3.30.70.270">
    <property type="match status" value="1"/>
</dbReference>
<dbReference type="InterPro" id="IPR000160">
    <property type="entry name" value="GGDEF_dom"/>
</dbReference>
<dbReference type="RefSeq" id="WP_301642786.1">
    <property type="nucleotide sequence ID" value="NZ_CP098494.1"/>
</dbReference>
<dbReference type="PANTHER" id="PTHR44757:SF2">
    <property type="entry name" value="BIOFILM ARCHITECTURE MAINTENANCE PROTEIN MBAA"/>
    <property type="match status" value="1"/>
</dbReference>
<organism evidence="4 5">
    <name type="scientific">Qipengyuania citrea</name>
    <dbReference type="NCBI Taxonomy" id="225971"/>
    <lineage>
        <taxon>Bacteria</taxon>
        <taxon>Pseudomonadati</taxon>
        <taxon>Pseudomonadota</taxon>
        <taxon>Alphaproteobacteria</taxon>
        <taxon>Sphingomonadales</taxon>
        <taxon>Erythrobacteraceae</taxon>
        <taxon>Qipengyuania</taxon>
    </lineage>
</organism>
<evidence type="ECO:0000256" key="1">
    <source>
        <dbReference type="SAM" id="Phobius"/>
    </source>
</evidence>
<dbReference type="Pfam" id="PF00990">
    <property type="entry name" value="GGDEF"/>
    <property type="match status" value="1"/>
</dbReference>
<dbReference type="InterPro" id="IPR035965">
    <property type="entry name" value="PAS-like_dom_sf"/>
</dbReference>
<dbReference type="CDD" id="cd01949">
    <property type="entry name" value="GGDEF"/>
    <property type="match status" value="1"/>
</dbReference>
<keyword evidence="5" id="KW-1185">Reference proteome</keyword>
<proteinExistence type="predicted"/>
<dbReference type="PROSITE" id="PS50887">
    <property type="entry name" value="GGDEF"/>
    <property type="match status" value="1"/>
</dbReference>
<dbReference type="InterPro" id="IPR000014">
    <property type="entry name" value="PAS"/>
</dbReference>
<dbReference type="InterPro" id="IPR052155">
    <property type="entry name" value="Biofilm_reg_signaling"/>
</dbReference>
<dbReference type="InterPro" id="IPR029787">
    <property type="entry name" value="Nucleotide_cyclase"/>
</dbReference>
<dbReference type="SUPFAM" id="SSF141868">
    <property type="entry name" value="EAL domain-like"/>
    <property type="match status" value="1"/>
</dbReference>
<dbReference type="NCBIfam" id="TIGR00254">
    <property type="entry name" value="GGDEF"/>
    <property type="match status" value="1"/>
</dbReference>
<evidence type="ECO:0000259" key="3">
    <source>
        <dbReference type="PROSITE" id="PS50887"/>
    </source>
</evidence>
<gene>
    <name evidence="4" type="ORF">NCF85_05460</name>
</gene>
<reference evidence="4 5" key="1">
    <citation type="submission" date="2022-06" db="EMBL/GenBank/DDBJ databases">
        <authorList>
            <person name="Liu G."/>
        </authorList>
    </citation>
    <scope>NUCLEOTIDE SEQUENCE [LARGE SCALE GENOMIC DNA]</scope>
    <source>
        <strain evidence="4 5">E4</strain>
    </source>
</reference>
<dbReference type="CDD" id="cd01948">
    <property type="entry name" value="EAL"/>
    <property type="match status" value="1"/>
</dbReference>